<keyword evidence="2" id="KW-1185">Reference proteome</keyword>
<dbReference type="InterPro" id="IPR052050">
    <property type="entry name" value="SecEffector_AnkRepeat"/>
</dbReference>
<dbReference type="AlphaFoldDB" id="A0A8T1VVH6"/>
<dbReference type="PANTHER" id="PTHR46586:SF3">
    <property type="entry name" value="ANKYRIN REPEAT-CONTAINING PROTEIN"/>
    <property type="match status" value="1"/>
</dbReference>
<accession>A0A8T1VVH6</accession>
<dbReference type="OrthoDB" id="104812at2759"/>
<dbReference type="PANTHER" id="PTHR46586">
    <property type="entry name" value="ANKYRIN REPEAT-CONTAINING PROTEIN"/>
    <property type="match status" value="1"/>
</dbReference>
<sequence>MPPLLLSVIRALPSSIQGIGHILQLVNSFLIPRTVDAAVYNDLQTVLRVFGASRPWTAAAMDGAAARGRLDILQWLHDSRPEGCSAESFIAAASNDYPDVLQWLIHHYPELHDQLRCLTAAAGAGHLNVVRSQRPMVNTYNMTSALEAAAANNHVEVLEALRPWPFTMNGPFDAAVANGSVEAVRYLIERRCIERVPRANAVLEMAVRCARKEVVELLLPKCDSSGASRALRSAVESRRPDVVKLLLAKCTFNTMSMSLALDVAARNDDCDVVKLLLEHCTGEEESVRCDSGREIPWGVDICSASADKRSVMQRFISVAFRAAMKRGSIEMVKVLVGKLPSEAIGDSLHEAAACGKHRVVDFLLHECKTRRLDDSIYNSSVGFAVEIAADCGDLEMAKLLVGKCTPANAGRALNIAGANKRIDIVELFARKSGAYFKYDPYKVEALVQAAKDNQIAAVELLSNYIDQPTIEEALMRLPSRGHADATKLLLDKSEPGAVKRIFANAARNGLVELTAILLDHMDASSIRWALMSASSGGHVPTVKVLLRKSNIVSIGCALEAAAMTGQLGVAEVLRDQCDAASISAGVARASVNDQTEMVQLLRGKSQRLG</sequence>
<dbReference type="SMART" id="SM00248">
    <property type="entry name" value="ANK"/>
    <property type="match status" value="7"/>
</dbReference>
<proteinExistence type="predicted"/>
<dbReference type="EMBL" id="JAGDFM010000163">
    <property type="protein sequence ID" value="KAG7383920.1"/>
    <property type="molecule type" value="Genomic_DNA"/>
</dbReference>
<evidence type="ECO:0000313" key="2">
    <source>
        <dbReference type="Proteomes" id="UP000694044"/>
    </source>
</evidence>
<evidence type="ECO:0000313" key="1">
    <source>
        <dbReference type="EMBL" id="KAG7383920.1"/>
    </source>
</evidence>
<protein>
    <submittedName>
        <fullName evidence="1">Uncharacterized protein</fullName>
    </submittedName>
</protein>
<organism evidence="1 2">
    <name type="scientific">Phytophthora pseudosyringae</name>
    <dbReference type="NCBI Taxonomy" id="221518"/>
    <lineage>
        <taxon>Eukaryota</taxon>
        <taxon>Sar</taxon>
        <taxon>Stramenopiles</taxon>
        <taxon>Oomycota</taxon>
        <taxon>Peronosporomycetes</taxon>
        <taxon>Peronosporales</taxon>
        <taxon>Peronosporaceae</taxon>
        <taxon>Phytophthora</taxon>
    </lineage>
</organism>
<reference evidence="1" key="1">
    <citation type="submission" date="2021-02" db="EMBL/GenBank/DDBJ databases">
        <authorList>
            <person name="Palmer J.M."/>
        </authorList>
    </citation>
    <scope>NUCLEOTIDE SEQUENCE</scope>
    <source>
        <strain evidence="1">SCRP734</strain>
    </source>
</reference>
<comment type="caution">
    <text evidence="1">The sequence shown here is derived from an EMBL/GenBank/DDBJ whole genome shotgun (WGS) entry which is preliminary data.</text>
</comment>
<dbReference type="InterPro" id="IPR002110">
    <property type="entry name" value="Ankyrin_rpt"/>
</dbReference>
<gene>
    <name evidence="1" type="ORF">PHYPSEUDO_003213</name>
</gene>
<dbReference type="Proteomes" id="UP000694044">
    <property type="component" value="Unassembled WGS sequence"/>
</dbReference>
<name>A0A8T1VVH6_9STRA</name>